<dbReference type="OMA" id="AHGMEYW"/>
<dbReference type="Gene3D" id="1.20.58.190">
    <property type="entry name" value="Translin, domain 1"/>
    <property type="match status" value="1"/>
</dbReference>
<dbReference type="GO" id="GO:0016070">
    <property type="term" value="P:RNA metabolic process"/>
    <property type="evidence" value="ECO:0007669"/>
    <property type="project" value="InterPro"/>
</dbReference>
<evidence type="ECO:0000256" key="4">
    <source>
        <dbReference type="ARBA" id="ARBA00022490"/>
    </source>
</evidence>
<keyword evidence="4" id="KW-0963">Cytoplasm</keyword>
<evidence type="ECO:0000313" key="8">
    <source>
        <dbReference type="EMBL" id="KAJ5069227.1"/>
    </source>
</evidence>
<keyword evidence="6" id="KW-0238">DNA-binding</keyword>
<evidence type="ECO:0000256" key="7">
    <source>
        <dbReference type="ARBA" id="ARBA00023242"/>
    </source>
</evidence>
<dbReference type="Proteomes" id="UP001149090">
    <property type="component" value="Unassembled WGS sequence"/>
</dbReference>
<dbReference type="InterPro" id="IPR033956">
    <property type="entry name" value="Translin"/>
</dbReference>
<name>A0A9Q0LAC3_ANAIG</name>
<dbReference type="PANTHER" id="PTHR10741">
    <property type="entry name" value="TRANSLIN AND TRANSLIN ASSOCIATED PROTEIN X"/>
    <property type="match status" value="1"/>
</dbReference>
<keyword evidence="9" id="KW-1185">Reference proteome</keyword>
<dbReference type="GO" id="GO:0003697">
    <property type="term" value="F:single-stranded DNA binding"/>
    <property type="evidence" value="ECO:0007669"/>
    <property type="project" value="InterPro"/>
</dbReference>
<dbReference type="GO" id="GO:0005737">
    <property type="term" value="C:cytoplasm"/>
    <property type="evidence" value="ECO:0007669"/>
    <property type="project" value="UniProtKB-SubCell"/>
</dbReference>
<evidence type="ECO:0000256" key="5">
    <source>
        <dbReference type="ARBA" id="ARBA00022884"/>
    </source>
</evidence>
<comment type="caution">
    <text evidence="8">The sequence shown here is derived from an EMBL/GenBank/DDBJ whole genome shotgun (WGS) entry which is preliminary data.</text>
</comment>
<keyword evidence="7" id="KW-0539">Nucleus</keyword>
<evidence type="ECO:0000256" key="2">
    <source>
        <dbReference type="ARBA" id="ARBA00004496"/>
    </source>
</evidence>
<accession>A0A9Q0LAC3</accession>
<dbReference type="Pfam" id="PF01997">
    <property type="entry name" value="Translin"/>
    <property type="match status" value="1"/>
</dbReference>
<dbReference type="InterPro" id="IPR036081">
    <property type="entry name" value="Translin_sf"/>
</dbReference>
<comment type="subcellular location">
    <subcellularLocation>
        <location evidence="2">Cytoplasm</location>
    </subcellularLocation>
    <subcellularLocation>
        <location evidence="1">Nucleus</location>
    </subcellularLocation>
</comment>
<dbReference type="GO" id="GO:0003723">
    <property type="term" value="F:RNA binding"/>
    <property type="evidence" value="ECO:0007669"/>
    <property type="project" value="UniProtKB-KW"/>
</dbReference>
<reference evidence="8" key="1">
    <citation type="submission" date="2022-10" db="EMBL/GenBank/DDBJ databases">
        <title>Novel sulphate-reducing endosymbionts in the free-living metamonad Anaeramoeba.</title>
        <authorList>
            <person name="Jerlstrom-Hultqvist J."/>
            <person name="Cepicka I."/>
            <person name="Gallot-Lavallee L."/>
            <person name="Salas-Leiva D."/>
            <person name="Curtis B.A."/>
            <person name="Zahonova K."/>
            <person name="Pipaliya S."/>
            <person name="Dacks J."/>
            <person name="Roger A.J."/>
        </authorList>
    </citation>
    <scope>NUCLEOTIDE SEQUENCE</scope>
    <source>
        <strain evidence="8">BMAN</strain>
    </source>
</reference>
<gene>
    <name evidence="8" type="ORF">M0811_11845</name>
</gene>
<comment type="similarity">
    <text evidence="3">Belongs to the translin family.</text>
</comment>
<dbReference type="CDD" id="cd14819">
    <property type="entry name" value="Translin"/>
    <property type="match status" value="1"/>
</dbReference>
<dbReference type="InterPro" id="IPR016069">
    <property type="entry name" value="Translin_C"/>
</dbReference>
<evidence type="ECO:0000256" key="3">
    <source>
        <dbReference type="ARBA" id="ARBA00005902"/>
    </source>
</evidence>
<dbReference type="GO" id="GO:0043565">
    <property type="term" value="F:sequence-specific DNA binding"/>
    <property type="evidence" value="ECO:0007669"/>
    <property type="project" value="InterPro"/>
</dbReference>
<proteinExistence type="inferred from homology"/>
<dbReference type="InterPro" id="IPR016068">
    <property type="entry name" value="Translin_N"/>
</dbReference>
<evidence type="ECO:0000256" key="1">
    <source>
        <dbReference type="ARBA" id="ARBA00004123"/>
    </source>
</evidence>
<dbReference type="OrthoDB" id="829at2759"/>
<protein>
    <submittedName>
        <fullName evidence="8">Translin</fullName>
    </submittedName>
</protein>
<keyword evidence="5" id="KW-0694">RNA-binding</keyword>
<dbReference type="EMBL" id="JAPDFW010000107">
    <property type="protein sequence ID" value="KAJ5069227.1"/>
    <property type="molecule type" value="Genomic_DNA"/>
</dbReference>
<organism evidence="8 9">
    <name type="scientific">Anaeramoeba ignava</name>
    <name type="common">Anaerobic marine amoeba</name>
    <dbReference type="NCBI Taxonomy" id="1746090"/>
    <lineage>
        <taxon>Eukaryota</taxon>
        <taxon>Metamonada</taxon>
        <taxon>Anaeramoebidae</taxon>
        <taxon>Anaeramoeba</taxon>
    </lineage>
</organism>
<evidence type="ECO:0000313" key="9">
    <source>
        <dbReference type="Proteomes" id="UP001149090"/>
    </source>
</evidence>
<dbReference type="AlphaFoldDB" id="A0A9Q0LAC3"/>
<sequence>MDEIFKKFEQIQIKNSNQKEEIHKIIENIEKINKSFQIILSKAHFKNHDKNEIVQKSKEFIPELKQHYKSLFETIPKEYHHKFYDSWKFTCSSTFFNILFLGWIENERVYLFSEIADILGLEIPEKENDLGIDVHIYLLSLFKFCSELARLCVNSVTAGNYEMPWKISLVVSEIYSRFKLLNTNNDVFGKKINSLKFDLKKIEEVVFDVHKLQTIQSLSQKITKKD</sequence>
<dbReference type="Gene3D" id="1.20.58.200">
    <property type="entry name" value="Translin, domain 2"/>
    <property type="match status" value="1"/>
</dbReference>
<dbReference type="SUPFAM" id="SSF74784">
    <property type="entry name" value="Translin"/>
    <property type="match status" value="1"/>
</dbReference>
<dbReference type="GO" id="GO:0005634">
    <property type="term" value="C:nucleus"/>
    <property type="evidence" value="ECO:0007669"/>
    <property type="project" value="UniProtKB-SubCell"/>
</dbReference>
<dbReference type="InterPro" id="IPR002848">
    <property type="entry name" value="Translin_fam"/>
</dbReference>
<evidence type="ECO:0000256" key="6">
    <source>
        <dbReference type="ARBA" id="ARBA00023125"/>
    </source>
</evidence>